<protein>
    <submittedName>
        <fullName evidence="1">Uncharacterized protein</fullName>
    </submittedName>
</protein>
<dbReference type="Proteomes" id="UP000615446">
    <property type="component" value="Unassembled WGS sequence"/>
</dbReference>
<name>A0A8H3LGN8_9GLOM</name>
<organism evidence="1 2">
    <name type="scientific">Rhizophagus clarus</name>
    <dbReference type="NCBI Taxonomy" id="94130"/>
    <lineage>
        <taxon>Eukaryota</taxon>
        <taxon>Fungi</taxon>
        <taxon>Fungi incertae sedis</taxon>
        <taxon>Mucoromycota</taxon>
        <taxon>Glomeromycotina</taxon>
        <taxon>Glomeromycetes</taxon>
        <taxon>Glomerales</taxon>
        <taxon>Glomeraceae</taxon>
        <taxon>Rhizophagus</taxon>
    </lineage>
</organism>
<accession>A0A8H3LGN8</accession>
<proteinExistence type="predicted"/>
<evidence type="ECO:0000313" key="2">
    <source>
        <dbReference type="Proteomes" id="UP000615446"/>
    </source>
</evidence>
<sequence>MEIIFEGSNKTIYFDFPPCNRPISSKEVVDDAFCDDIDSSQCHLKRINGSHNWFIRSYPVFIVSYASCSELINRGTILPGMQIIEEVMLRMLKVAQIQSLPLNVPSFILVQRIISYVIITRKRTYYES</sequence>
<comment type="caution">
    <text evidence="1">The sequence shown here is derived from an EMBL/GenBank/DDBJ whole genome shotgun (WGS) entry which is preliminary data.</text>
</comment>
<dbReference type="EMBL" id="BLAL01000156">
    <property type="protein sequence ID" value="GES85637.1"/>
    <property type="molecule type" value="Genomic_DNA"/>
</dbReference>
<evidence type="ECO:0000313" key="1">
    <source>
        <dbReference type="EMBL" id="GES85637.1"/>
    </source>
</evidence>
<reference evidence="1" key="1">
    <citation type="submission" date="2019-10" db="EMBL/GenBank/DDBJ databases">
        <title>Conservation and host-specific expression of non-tandemly repeated heterogenous ribosome RNA gene in arbuscular mycorrhizal fungi.</title>
        <authorList>
            <person name="Maeda T."/>
            <person name="Kobayashi Y."/>
            <person name="Nakagawa T."/>
            <person name="Ezawa T."/>
            <person name="Yamaguchi K."/>
            <person name="Bino T."/>
            <person name="Nishimoto Y."/>
            <person name="Shigenobu S."/>
            <person name="Kawaguchi M."/>
        </authorList>
    </citation>
    <scope>NUCLEOTIDE SEQUENCE</scope>
    <source>
        <strain evidence="1">HR1</strain>
    </source>
</reference>
<gene>
    <name evidence="1" type="ORF">RCL2_001274100</name>
</gene>
<dbReference type="AlphaFoldDB" id="A0A8H3LGN8"/>